<dbReference type="Proteomes" id="UP000887013">
    <property type="component" value="Unassembled WGS sequence"/>
</dbReference>
<reference evidence="1" key="1">
    <citation type="submission" date="2020-08" db="EMBL/GenBank/DDBJ databases">
        <title>Multicomponent nature underlies the extraordinary mechanical properties of spider dragline silk.</title>
        <authorList>
            <person name="Kono N."/>
            <person name="Nakamura H."/>
            <person name="Mori M."/>
            <person name="Yoshida Y."/>
            <person name="Ohtoshi R."/>
            <person name="Malay A.D."/>
            <person name="Moran D.A.P."/>
            <person name="Tomita M."/>
            <person name="Numata K."/>
            <person name="Arakawa K."/>
        </authorList>
    </citation>
    <scope>NUCLEOTIDE SEQUENCE</scope>
</reference>
<accession>A0A8X6NRN5</accession>
<protein>
    <submittedName>
        <fullName evidence="1">Uncharacterized protein</fullName>
    </submittedName>
</protein>
<comment type="caution">
    <text evidence="1">The sequence shown here is derived from an EMBL/GenBank/DDBJ whole genome shotgun (WGS) entry which is preliminary data.</text>
</comment>
<sequence>MEANVSSYYPVDVIKLLSRSELSRRWKPTCQVIIIFTIPIKEDLLIALQHFIDVIKDEGMQQVTKLIEAKNLKAASCLPFSSRLLDHP</sequence>
<organism evidence="1 2">
    <name type="scientific">Nephila pilipes</name>
    <name type="common">Giant wood spider</name>
    <name type="synonym">Nephila maculata</name>
    <dbReference type="NCBI Taxonomy" id="299642"/>
    <lineage>
        <taxon>Eukaryota</taxon>
        <taxon>Metazoa</taxon>
        <taxon>Ecdysozoa</taxon>
        <taxon>Arthropoda</taxon>
        <taxon>Chelicerata</taxon>
        <taxon>Arachnida</taxon>
        <taxon>Araneae</taxon>
        <taxon>Araneomorphae</taxon>
        <taxon>Entelegynae</taxon>
        <taxon>Araneoidea</taxon>
        <taxon>Nephilidae</taxon>
        <taxon>Nephila</taxon>
    </lineage>
</organism>
<dbReference type="EMBL" id="BMAW01107809">
    <property type="protein sequence ID" value="GFT30965.1"/>
    <property type="molecule type" value="Genomic_DNA"/>
</dbReference>
<evidence type="ECO:0000313" key="1">
    <source>
        <dbReference type="EMBL" id="GFT30965.1"/>
    </source>
</evidence>
<keyword evidence="2" id="KW-1185">Reference proteome</keyword>
<evidence type="ECO:0000313" key="2">
    <source>
        <dbReference type="Proteomes" id="UP000887013"/>
    </source>
</evidence>
<name>A0A8X6NRN5_NEPPI</name>
<gene>
    <name evidence="1" type="ORF">NPIL_467801</name>
</gene>
<proteinExistence type="predicted"/>
<dbReference type="AlphaFoldDB" id="A0A8X6NRN5"/>